<accession>A0ABQ5K0J6</accession>
<dbReference type="Proteomes" id="UP001057375">
    <property type="component" value="Unassembled WGS sequence"/>
</dbReference>
<organism evidence="2 3">
    <name type="scientific">Aduncisulcus paluster</name>
    <dbReference type="NCBI Taxonomy" id="2918883"/>
    <lineage>
        <taxon>Eukaryota</taxon>
        <taxon>Metamonada</taxon>
        <taxon>Carpediemonas-like organisms</taxon>
        <taxon>Aduncisulcus</taxon>
    </lineage>
</organism>
<proteinExistence type="predicted"/>
<keyword evidence="3" id="KW-1185">Reference proteome</keyword>
<protein>
    <submittedName>
        <fullName evidence="2">Uncharacterized protein</fullName>
    </submittedName>
</protein>
<feature type="region of interest" description="Disordered" evidence="1">
    <location>
        <begin position="377"/>
        <end position="406"/>
    </location>
</feature>
<evidence type="ECO:0000256" key="1">
    <source>
        <dbReference type="SAM" id="MobiDB-lite"/>
    </source>
</evidence>
<feature type="compositionally biased region" description="Basic and acidic residues" evidence="1">
    <location>
        <begin position="384"/>
        <end position="406"/>
    </location>
</feature>
<reference evidence="2" key="1">
    <citation type="submission" date="2022-03" db="EMBL/GenBank/DDBJ databases">
        <title>Draft genome sequence of Aduncisulcus paluster, a free-living microaerophilic Fornicata.</title>
        <authorList>
            <person name="Yuyama I."/>
            <person name="Kume K."/>
            <person name="Tamura T."/>
            <person name="Inagaki Y."/>
            <person name="Hashimoto T."/>
        </authorList>
    </citation>
    <scope>NUCLEOTIDE SEQUENCE</scope>
    <source>
        <strain evidence="2">NY0171</strain>
    </source>
</reference>
<name>A0ABQ5K0J6_9EUKA</name>
<gene>
    <name evidence="2" type="ORF">ADUPG1_012218</name>
</gene>
<evidence type="ECO:0000313" key="2">
    <source>
        <dbReference type="EMBL" id="GKT22760.1"/>
    </source>
</evidence>
<sequence>MPRGVRRLDQEVCGSLAMKPVTSPSPFSPRNSRPFPPVTQLYLSVDAAGPDTLAEIDLLSILSTRQERTAIRITVIKKLNCRREDIPGLLVCRWNKTSPWFLSFFSLANVPWPDQCVEYARWLEAALEGDYMGCQCPPREQGCAYDEDRVPIVVPYVTPKNFELYALPHLLYTKVTLTCHVCTVYMTHSKQPLGKDESGRPYIYPEPMFLRWEFATYSEIMPEVRSWDPKDSSMLILAVSSIPQSLTKLRQACFSALCHEREYCGIKSAIVIDPNGFRVRLQEYPWRMLNLGSGLLSQGSSRIQEASCLILTDSPHYGASTQGNIFIGIILFAATNDSSTPRQSVRFSSRRISSVPHPIEKVDGKILEDMVEDEYSYESYGSKESTKPSESEHRKEQSVVSHEQRGDRSLCLTQERTFPIAPNPDRPESSLKRTSLISIFKPPFNRLLPGISGDSDSKDEEEEDVIKTEIDSSEIAKLKFDQTDMSERSVLDADFINLKSLTISFGELFI</sequence>
<evidence type="ECO:0000313" key="3">
    <source>
        <dbReference type="Proteomes" id="UP001057375"/>
    </source>
</evidence>
<comment type="caution">
    <text evidence="2">The sequence shown here is derived from an EMBL/GenBank/DDBJ whole genome shotgun (WGS) entry which is preliminary data.</text>
</comment>
<dbReference type="EMBL" id="BQXS01012422">
    <property type="protein sequence ID" value="GKT22760.1"/>
    <property type="molecule type" value="Genomic_DNA"/>
</dbReference>